<dbReference type="RefSeq" id="XP_075098948.1">
    <property type="nucleotide sequence ID" value="XM_075242847.1"/>
</dbReference>
<accession>A0AC58TNZ3</accession>
<sequence length="429" mass="49703">MECVTTVSYTLLINGGMTTSFPAKKGLRQGDPMSPYLFVLVMEYLNRALKKLQIVPNFNYHPKCSKQHITHICFVDDLLLCCRADRISMQLLMKYFEHLSSVSGLKANMVVSSLYISGVTTEFRQKLLVELHFSLGSLPFKYLGVLLSATKLTINQCMPLVEKIVARIFLLPKKVVKLAQQSAGTSSGMAQRRIAAILKLLWAISQKKDTLWVQWIQHQYIKGKDLKEIKTPRQASSVVRKIFEARQWLAPNMDRIQTYALDAKFSIKKAYMDSLPQYPKVYWKSLILSKGRIPKHQFIMWMALQPRLATIDIIQLWGIQVQSECVLCSTDAEETLTHLFFECSYSKTKWQKLLQWIGIQRQVRSWNEELAWLANITRNKHPRTVIIAFIFAATVYHVWMERNSRRFQQLKKTTTERLKEIALQLHIVG</sequence>
<evidence type="ECO:0000313" key="2">
    <source>
        <dbReference type="RefSeq" id="XP_075098948.1"/>
    </source>
</evidence>
<keyword evidence="1" id="KW-1185">Reference proteome</keyword>
<proteinExistence type="predicted"/>
<evidence type="ECO:0000313" key="1">
    <source>
        <dbReference type="Proteomes" id="UP000790787"/>
    </source>
</evidence>
<reference evidence="1" key="1">
    <citation type="journal article" date="2014" name="Nat. Commun.">
        <title>The tobacco genome sequence and its comparison with those of tomato and potato.</title>
        <authorList>
            <person name="Sierro N."/>
            <person name="Battey J.N."/>
            <person name="Ouadi S."/>
            <person name="Bakaher N."/>
            <person name="Bovet L."/>
            <person name="Willig A."/>
            <person name="Goepfert S."/>
            <person name="Peitsch M.C."/>
            <person name="Ivanov N.V."/>
        </authorList>
    </citation>
    <scope>NUCLEOTIDE SEQUENCE [LARGE SCALE GENOMIC DNA]</scope>
</reference>
<gene>
    <name evidence="2" type="primary">LOC142175847</name>
</gene>
<name>A0AC58TNZ3_TOBAC</name>
<protein>
    <submittedName>
        <fullName evidence="2">Uncharacterized protein LOC142175847</fullName>
    </submittedName>
</protein>
<dbReference type="Proteomes" id="UP000790787">
    <property type="component" value="Chromosome 22"/>
</dbReference>
<organism evidence="1 2">
    <name type="scientific">Nicotiana tabacum</name>
    <name type="common">Common tobacco</name>
    <dbReference type="NCBI Taxonomy" id="4097"/>
    <lineage>
        <taxon>Eukaryota</taxon>
        <taxon>Viridiplantae</taxon>
        <taxon>Streptophyta</taxon>
        <taxon>Embryophyta</taxon>
        <taxon>Tracheophyta</taxon>
        <taxon>Spermatophyta</taxon>
        <taxon>Magnoliopsida</taxon>
        <taxon>eudicotyledons</taxon>
        <taxon>Gunneridae</taxon>
        <taxon>Pentapetalae</taxon>
        <taxon>asterids</taxon>
        <taxon>lamiids</taxon>
        <taxon>Solanales</taxon>
        <taxon>Solanaceae</taxon>
        <taxon>Nicotianoideae</taxon>
        <taxon>Nicotianeae</taxon>
        <taxon>Nicotiana</taxon>
    </lineage>
</organism>
<reference evidence="2" key="2">
    <citation type="submission" date="2025-08" db="UniProtKB">
        <authorList>
            <consortium name="RefSeq"/>
        </authorList>
    </citation>
    <scope>IDENTIFICATION</scope>
    <source>
        <tissue evidence="2">Leaf</tissue>
    </source>
</reference>